<sequence>MDDKIFLFDNDRLREILGDHVDPLSNLSLEENEELLAINDIGDYWPEKLPKKNIHVIIEPPVSTSASNEVLELREKLASLQALLNKSVYVTVLTWLLHYRLRRRRWKPNKWTANIEHATLEGLKEYTVYT</sequence>
<dbReference type="Proteomes" id="UP000234323">
    <property type="component" value="Unassembled WGS sequence"/>
</dbReference>
<keyword evidence="2" id="KW-1185">Reference proteome</keyword>
<reference evidence="1 2" key="1">
    <citation type="submission" date="2015-10" db="EMBL/GenBank/DDBJ databases">
        <title>Genome analyses suggest a sexual origin of heterokaryosis in a supposedly ancient asexual fungus.</title>
        <authorList>
            <person name="Ropars J."/>
            <person name="Sedzielewska K."/>
            <person name="Noel J."/>
            <person name="Charron P."/>
            <person name="Farinelli L."/>
            <person name="Marton T."/>
            <person name="Kruger M."/>
            <person name="Pelin A."/>
            <person name="Brachmann A."/>
            <person name="Corradi N."/>
        </authorList>
    </citation>
    <scope>NUCLEOTIDE SEQUENCE [LARGE SCALE GENOMIC DNA]</scope>
    <source>
        <strain evidence="1 2">A4</strain>
    </source>
</reference>
<evidence type="ECO:0000313" key="2">
    <source>
        <dbReference type="Proteomes" id="UP000234323"/>
    </source>
</evidence>
<organism evidence="1 2">
    <name type="scientific">Rhizophagus irregularis</name>
    <dbReference type="NCBI Taxonomy" id="588596"/>
    <lineage>
        <taxon>Eukaryota</taxon>
        <taxon>Fungi</taxon>
        <taxon>Fungi incertae sedis</taxon>
        <taxon>Mucoromycota</taxon>
        <taxon>Glomeromycotina</taxon>
        <taxon>Glomeromycetes</taxon>
        <taxon>Glomerales</taxon>
        <taxon>Glomeraceae</taxon>
        <taxon>Rhizophagus</taxon>
    </lineage>
</organism>
<dbReference type="AlphaFoldDB" id="A0A2I1H0F5"/>
<protein>
    <submittedName>
        <fullName evidence="1">Uncharacterized protein</fullName>
    </submittedName>
</protein>
<evidence type="ECO:0000313" key="1">
    <source>
        <dbReference type="EMBL" id="PKY52301.1"/>
    </source>
</evidence>
<comment type="caution">
    <text evidence="1">The sequence shown here is derived from an EMBL/GenBank/DDBJ whole genome shotgun (WGS) entry which is preliminary data.</text>
</comment>
<proteinExistence type="predicted"/>
<dbReference type="EMBL" id="LLXI01001178">
    <property type="protein sequence ID" value="PKY52301.1"/>
    <property type="molecule type" value="Genomic_DNA"/>
</dbReference>
<accession>A0A2I1H0F5</accession>
<dbReference type="VEuPathDB" id="FungiDB:FUN_001291"/>
<gene>
    <name evidence="1" type="ORF">RhiirA4_469859</name>
</gene>
<name>A0A2I1H0F5_9GLOM</name>